<accession>A0A1T2L559</accession>
<evidence type="ECO:0000256" key="5">
    <source>
        <dbReference type="ARBA" id="ARBA00022975"/>
    </source>
</evidence>
<organism evidence="8 9">
    <name type="scientific">Solemya pervernicosa gill symbiont</name>
    <dbReference type="NCBI Taxonomy" id="642797"/>
    <lineage>
        <taxon>Bacteria</taxon>
        <taxon>Pseudomonadati</taxon>
        <taxon>Pseudomonadota</taxon>
        <taxon>Gammaproteobacteria</taxon>
        <taxon>sulfur-oxidizing symbionts</taxon>
    </lineage>
</organism>
<sequence length="338" mass="37358">MSELDLSCNYLGLKLKSPLVPSSSPLSRSLDSARELEDAGAAAIVMYSLFEEELEHEDEMHARFVEEQSIGCAEADSYLPMHGTFERGIDRYLRQLSELKAHLEIPVIASLNGITLDNWIAHSKALQQAGADALELNVYYMATDCELRSGEVEGRYIKLLRALKNEVSLPVAMKLSPQFSALPHFVKELEAAGAAGVSLFNRFYQPDIDIDALKVTPQIQLSRSADALLAMRWIGVLRDLSPITLAATGGIHTAEDAIKMILAGADVTHLCSVLLESGSHTISEIYQGIEHWMEQQGFESLDQVRGVLSQQNSQDEGRYERANYLWVLDSYSAGEGVR</sequence>
<comment type="caution">
    <text evidence="8">The sequence shown here is derived from an EMBL/GenBank/DDBJ whole genome shotgun (WGS) entry which is preliminary data.</text>
</comment>
<dbReference type="RefSeq" id="WP_078483673.1">
    <property type="nucleotide sequence ID" value="NZ_MPRL01000030.1"/>
</dbReference>
<dbReference type="InterPro" id="IPR012135">
    <property type="entry name" value="Dihydroorotate_DH_1_2"/>
</dbReference>
<dbReference type="PANTHER" id="PTHR48109">
    <property type="entry name" value="DIHYDROOROTATE DEHYDROGENASE (QUINONE), MITOCHONDRIAL-RELATED"/>
    <property type="match status" value="1"/>
</dbReference>
<gene>
    <name evidence="8" type="ORF">BOW53_08605</name>
</gene>
<comment type="cofactor">
    <cofactor evidence="1">
        <name>FMN</name>
        <dbReference type="ChEBI" id="CHEBI:58210"/>
    </cofactor>
</comment>
<dbReference type="Pfam" id="PF01180">
    <property type="entry name" value="DHO_dh"/>
    <property type="match status" value="1"/>
</dbReference>
<protein>
    <submittedName>
        <fullName evidence="8">Dihydroorotate dehydrogenase</fullName>
    </submittedName>
</protein>
<evidence type="ECO:0000256" key="1">
    <source>
        <dbReference type="ARBA" id="ARBA00001917"/>
    </source>
</evidence>
<evidence type="ECO:0000256" key="6">
    <source>
        <dbReference type="ARBA" id="ARBA00023002"/>
    </source>
</evidence>
<reference evidence="8 9" key="1">
    <citation type="submission" date="2016-11" db="EMBL/GenBank/DDBJ databases">
        <title>Mixed transmission modes and dynamic genome evolution in an obligate animal-bacterial symbiosis.</title>
        <authorList>
            <person name="Russell S.L."/>
            <person name="Corbett-Detig R.B."/>
            <person name="Cavanaugh C.M."/>
        </authorList>
    </citation>
    <scope>NUCLEOTIDE SEQUENCE [LARGE SCALE GENOMIC DNA]</scope>
    <source>
        <strain evidence="8">Sveles-Q1</strain>
    </source>
</reference>
<evidence type="ECO:0000313" key="8">
    <source>
        <dbReference type="EMBL" id="OOZ40219.1"/>
    </source>
</evidence>
<dbReference type="AlphaFoldDB" id="A0A1T2L559"/>
<dbReference type="PANTHER" id="PTHR48109:SF3">
    <property type="entry name" value="SLL0744 PROTEIN"/>
    <property type="match status" value="1"/>
</dbReference>
<dbReference type="InterPro" id="IPR013785">
    <property type="entry name" value="Aldolase_TIM"/>
</dbReference>
<dbReference type="InterPro" id="IPR005720">
    <property type="entry name" value="Dihydroorotate_DH_cat"/>
</dbReference>
<keyword evidence="6" id="KW-0560">Oxidoreductase</keyword>
<evidence type="ECO:0000256" key="2">
    <source>
        <dbReference type="ARBA" id="ARBA00004725"/>
    </source>
</evidence>
<dbReference type="Proteomes" id="UP000191110">
    <property type="component" value="Unassembled WGS sequence"/>
</dbReference>
<name>A0A1T2L559_9GAMM</name>
<dbReference type="OrthoDB" id="9794954at2"/>
<dbReference type="NCBIfam" id="NF005741">
    <property type="entry name" value="PRK07565.1"/>
    <property type="match status" value="1"/>
</dbReference>
<proteinExistence type="predicted"/>
<evidence type="ECO:0000313" key="9">
    <source>
        <dbReference type="Proteomes" id="UP000191110"/>
    </source>
</evidence>
<keyword evidence="4" id="KW-0288">FMN</keyword>
<dbReference type="InterPro" id="IPR050074">
    <property type="entry name" value="DHO_dehydrogenase"/>
</dbReference>
<comment type="pathway">
    <text evidence="2">Pyrimidine metabolism; UMP biosynthesis via de novo pathway.</text>
</comment>
<dbReference type="GO" id="GO:0004152">
    <property type="term" value="F:dihydroorotate dehydrogenase activity"/>
    <property type="evidence" value="ECO:0007669"/>
    <property type="project" value="InterPro"/>
</dbReference>
<dbReference type="GO" id="GO:0005737">
    <property type="term" value="C:cytoplasm"/>
    <property type="evidence" value="ECO:0007669"/>
    <property type="project" value="InterPro"/>
</dbReference>
<dbReference type="Gene3D" id="3.20.20.70">
    <property type="entry name" value="Aldolase class I"/>
    <property type="match status" value="1"/>
</dbReference>
<dbReference type="SUPFAM" id="SSF51395">
    <property type="entry name" value="FMN-linked oxidoreductases"/>
    <property type="match status" value="1"/>
</dbReference>
<keyword evidence="5" id="KW-0665">Pyrimidine biosynthesis</keyword>
<dbReference type="GO" id="GO:0044205">
    <property type="term" value="P:'de novo' UMP biosynthetic process"/>
    <property type="evidence" value="ECO:0007669"/>
    <property type="project" value="UniProtKB-UniPathway"/>
</dbReference>
<evidence type="ECO:0000256" key="3">
    <source>
        <dbReference type="ARBA" id="ARBA00022630"/>
    </source>
</evidence>
<evidence type="ECO:0000256" key="4">
    <source>
        <dbReference type="ARBA" id="ARBA00022643"/>
    </source>
</evidence>
<feature type="domain" description="Dihydroorotate dehydrogenase catalytic" evidence="7">
    <location>
        <begin position="76"/>
        <end position="293"/>
    </location>
</feature>
<dbReference type="GO" id="GO:0006207">
    <property type="term" value="P:'de novo' pyrimidine nucleobase biosynthetic process"/>
    <property type="evidence" value="ECO:0007669"/>
    <property type="project" value="TreeGrafter"/>
</dbReference>
<keyword evidence="3" id="KW-0285">Flavoprotein</keyword>
<dbReference type="UniPathway" id="UPA00070"/>
<keyword evidence="9" id="KW-1185">Reference proteome</keyword>
<evidence type="ECO:0000259" key="7">
    <source>
        <dbReference type="Pfam" id="PF01180"/>
    </source>
</evidence>
<dbReference type="PIRSF" id="PIRSF000164">
    <property type="entry name" value="DHO_oxidase"/>
    <property type="match status" value="1"/>
</dbReference>
<dbReference type="EMBL" id="MPRL01000030">
    <property type="protein sequence ID" value="OOZ40219.1"/>
    <property type="molecule type" value="Genomic_DNA"/>
</dbReference>